<dbReference type="InterPro" id="IPR011992">
    <property type="entry name" value="EF-hand-dom_pair"/>
</dbReference>
<proteinExistence type="inferred from homology"/>
<comment type="cofactor">
    <cofactor evidence="12">
        <name>pyruvate</name>
        <dbReference type="ChEBI" id="CHEBI:15361"/>
    </cofactor>
    <text evidence="12">Binds 1 pyruvoyl group covalently per subunit.</text>
</comment>
<dbReference type="FunFam" id="2.60.40.150:FF:000295">
    <property type="entry name" value="Phosphatidylserine decarboxylase proenzyme 2"/>
    <property type="match status" value="1"/>
</dbReference>
<evidence type="ECO:0000256" key="8">
    <source>
        <dbReference type="ARBA" id="ARBA00023209"/>
    </source>
</evidence>
<keyword evidence="7 12" id="KW-0865">Zymogen</keyword>
<dbReference type="Gene3D" id="2.60.40.150">
    <property type="entry name" value="C2 domain"/>
    <property type="match status" value="2"/>
</dbReference>
<evidence type="ECO:0000256" key="6">
    <source>
        <dbReference type="ARBA" id="ARBA00023136"/>
    </source>
</evidence>
<dbReference type="PANTHER" id="PTHR10067">
    <property type="entry name" value="PHOSPHATIDYLSERINE DECARBOXYLASE"/>
    <property type="match status" value="1"/>
</dbReference>
<feature type="region of interest" description="Disordered" evidence="13">
    <location>
        <begin position="403"/>
        <end position="470"/>
    </location>
</feature>
<dbReference type="PANTHER" id="PTHR10067:SF17">
    <property type="entry name" value="PHOSPHATIDYLSERINE DECARBOXYLASE PROENZYME 2"/>
    <property type="match status" value="1"/>
</dbReference>
<dbReference type="InterPro" id="IPR000008">
    <property type="entry name" value="C2_dom"/>
</dbReference>
<keyword evidence="9 12" id="KW-0456">Lyase</keyword>
<dbReference type="GO" id="GO:0000139">
    <property type="term" value="C:Golgi membrane"/>
    <property type="evidence" value="ECO:0007669"/>
    <property type="project" value="UniProtKB-SubCell"/>
</dbReference>
<dbReference type="PROSITE" id="PS00018">
    <property type="entry name" value="EF_HAND_1"/>
    <property type="match status" value="1"/>
</dbReference>
<evidence type="ECO:0000313" key="17">
    <source>
        <dbReference type="Proteomes" id="UP000799779"/>
    </source>
</evidence>
<dbReference type="HAMAP" id="MF_00663">
    <property type="entry name" value="PS_decarb_PSD_B_type2"/>
    <property type="match status" value="1"/>
</dbReference>
<evidence type="ECO:0000256" key="4">
    <source>
        <dbReference type="ARBA" id="ARBA00022837"/>
    </source>
</evidence>
<sequence length="1091" mass="121196">MPRPTLTSKLSLPHRFKQANGSNGGLSAPTSVPTSRTTSPRRNMADAAKSSLTLRANVLKGRNLAAKDRNGTSDPYVVLTLGDAKQATPTINKTLNPEWNTILDLPIAGPQSLLLEICCWDKDRFGKDYMGEFDVIIDELFQNGSPAQEAKWYCLEARRTGKKKSVVSGEILIQFSLVDASNPAATPDQIISKFLGLTATSPSPDEDDETLLRAESGDTLDQDQDDEEEESSDEAQDETKKAEKREKQRKKLRLARLKKKAKVRAYEFADKTEVAGVLFLEVVKITDLPPERNVTRTSFDVDPFVVISLGKKTYRTKTINHNLNPVFDEKLVFQVLRHETNYSMAFTVIDKDKFSGNDYIGAVNFPIEKPISVAPEADPATGLYRLPEPQDSPGIQEARRSRFRLPMSRSSSAHSLSRLGRPSLKKEHSSSSLTGYGKDSNGSLPLPPTSAPTTPGVDPTSTPPIPAVQIDPSAVDDQDLKLYTLPLTLKNKDQWESKHNPQIHIRAKYLPYRALRQQFWRAMLKQYDADDSGLIDKVELTTMLDTLGSTLHESTIDSFFERFSAENNGEGVLSFDQTVVCLEDQLQSNLDRDAMKNAWHHLLPGSHRDTGTPGSLTPTLTSGAQTPINMNPSTTSIPAIQTDPLGRAGEEGDIISPDELGDEKGEEHVVEIRECPICHQPRLNKKSDADIITHVATCASQDWRQVNNIVMAGFVTSSQAQRKWYSKVITKISYGGYKLGANSANILVQDRITGQINEERMSVYVRLGIRLLYKGLKANNMEKKRIRKLLRSLSFKQGRKYDDPASAAEIPGFIEFHQLDMSEVLLTIPDYKNFNEFFYRALKPNARPCSAPDDPRVIVSPADCRSVVFNTIDLAQSIWVKGREFTVQRLLGDAYPQDAKRFAGGSLGIFRLAPQDYHRFHIPVDGVMDEPKTIDGEYYTVNPMAIRSSLDVYGENIRVVCPIDSVTHGRVMVICIGAMMVGSTVITRKKGDQVKRAEELGYFKFGGSTLLLLFEPGQMRYDDDLVDNSKAALETLVRVGMSIGHSPERVAYAPDMRKDNPTLEEKQDAKRRIEGSLAPEGVTGPMPGAGM</sequence>
<feature type="chain" id="PRO_5025745156" description="Phosphatidylserine decarboxylase 2 alpha chain" evidence="12">
    <location>
        <begin position="1008"/>
        <end position="1091"/>
    </location>
</feature>
<feature type="region of interest" description="Disordered" evidence="13">
    <location>
        <begin position="618"/>
        <end position="665"/>
    </location>
</feature>
<keyword evidence="12" id="KW-0967">Endosome</keyword>
<comment type="PTM">
    <text evidence="12">Is synthesized initially as an inactive proenzyme. Formation of the active enzyme involves a self-maturation process in which the active site pyruvoyl group is generated from an internal serine residue via an autocatalytic post-translational modification. Two non-identical subunits are generated from the proenzyme in this reaction, and the pyruvate is formed at the N-terminus of the alpha chain, which is derived from the carboxyl end of the proenzyme. The autoendoproteolytic cleavage occurs by a canonical serine protease mechanism, in which the side chain hydroxyl group of the serine supplies its oxygen atom to form the C-terminus of the beta chain, while the remainder of the serine residue undergoes an oxidative deamination to produce ammonia and the pyruvoyl prosthetic group on the alpha chain. During this reaction, the Ser that is part of the protease active site of the proenzyme becomes the pyruvoyl prosthetic group, which constitutes an essential element of the active site of the mature decarboxylase.</text>
</comment>
<dbReference type="InterPro" id="IPR002048">
    <property type="entry name" value="EF_hand_dom"/>
</dbReference>
<feature type="compositionally biased region" description="Basic and acidic residues" evidence="13">
    <location>
        <begin position="1055"/>
        <end position="1074"/>
    </location>
</feature>
<evidence type="ECO:0000256" key="5">
    <source>
        <dbReference type="ARBA" id="ARBA00023098"/>
    </source>
</evidence>
<feature type="active site" description="Charge relay system; for autoendoproteolytic cleavage activity" evidence="12">
    <location>
        <position position="921"/>
    </location>
</feature>
<dbReference type="InterPro" id="IPR003817">
    <property type="entry name" value="PS_Dcarbxylase"/>
</dbReference>
<comment type="catalytic activity">
    <reaction evidence="12">
        <text>a 1,2-diacyl-sn-glycero-3-phospho-L-serine + H(+) = a 1,2-diacyl-sn-glycero-3-phosphoethanolamine + CO2</text>
        <dbReference type="Rhea" id="RHEA:20828"/>
        <dbReference type="ChEBI" id="CHEBI:15378"/>
        <dbReference type="ChEBI" id="CHEBI:16526"/>
        <dbReference type="ChEBI" id="CHEBI:57262"/>
        <dbReference type="ChEBI" id="CHEBI:64612"/>
        <dbReference type="EC" id="4.1.1.65"/>
    </reaction>
</comment>
<feature type="compositionally biased region" description="Low complexity" evidence="13">
    <location>
        <begin position="404"/>
        <end position="421"/>
    </location>
</feature>
<feature type="compositionally biased region" description="Polar residues" evidence="13">
    <location>
        <begin position="624"/>
        <end position="639"/>
    </location>
</feature>
<feature type="chain" id="PRO_5025745157" description="Phosphatidylserine decarboxylase 2 beta chain" evidence="12">
    <location>
        <begin position="1"/>
        <end position="1007"/>
    </location>
</feature>
<dbReference type="GO" id="GO:0010008">
    <property type="term" value="C:endosome membrane"/>
    <property type="evidence" value="ECO:0007669"/>
    <property type="project" value="UniProtKB-SubCell"/>
</dbReference>
<evidence type="ECO:0000256" key="10">
    <source>
        <dbReference type="ARBA" id="ARBA00023264"/>
    </source>
</evidence>
<organism evidence="16 17">
    <name type="scientific">Amniculicola lignicola CBS 123094</name>
    <dbReference type="NCBI Taxonomy" id="1392246"/>
    <lineage>
        <taxon>Eukaryota</taxon>
        <taxon>Fungi</taxon>
        <taxon>Dikarya</taxon>
        <taxon>Ascomycota</taxon>
        <taxon>Pezizomycotina</taxon>
        <taxon>Dothideomycetes</taxon>
        <taxon>Pleosporomycetidae</taxon>
        <taxon>Pleosporales</taxon>
        <taxon>Amniculicolaceae</taxon>
        <taxon>Amniculicola</taxon>
    </lineage>
</organism>
<dbReference type="FunFam" id="2.60.40.150:FF:000198">
    <property type="entry name" value="Phosphatidylserine decarboxylase proenzyme 2"/>
    <property type="match status" value="1"/>
</dbReference>
<dbReference type="PROSITE" id="PS50222">
    <property type="entry name" value="EF_HAND_2"/>
    <property type="match status" value="1"/>
</dbReference>
<dbReference type="GO" id="GO:0005509">
    <property type="term" value="F:calcium ion binding"/>
    <property type="evidence" value="ECO:0007669"/>
    <property type="project" value="InterPro"/>
</dbReference>
<feature type="active site" description="Charge relay system; for autoendoproteolytic cleavage activity" evidence="12">
    <location>
        <position position="1008"/>
    </location>
</feature>
<dbReference type="InterPro" id="IPR033177">
    <property type="entry name" value="PSD-B"/>
</dbReference>
<feature type="compositionally biased region" description="Low complexity" evidence="13">
    <location>
        <begin position="29"/>
        <end position="42"/>
    </location>
</feature>
<feature type="modified residue" description="Pyruvic acid (Ser); by autocatalysis" evidence="12">
    <location>
        <position position="1008"/>
    </location>
</feature>
<evidence type="ECO:0000313" key="16">
    <source>
        <dbReference type="EMBL" id="KAF1994909.1"/>
    </source>
</evidence>
<dbReference type="Pfam" id="PF00168">
    <property type="entry name" value="C2"/>
    <property type="match status" value="2"/>
</dbReference>
<evidence type="ECO:0000259" key="15">
    <source>
        <dbReference type="PROSITE" id="PS50222"/>
    </source>
</evidence>
<dbReference type="Gene3D" id="1.10.238.10">
    <property type="entry name" value="EF-hand"/>
    <property type="match status" value="1"/>
</dbReference>
<name>A0A6A5W1X1_9PLEO</name>
<feature type="site" description="Cleavage (non-hydrolytic); by autocatalysis" evidence="12">
    <location>
        <begin position="1007"/>
        <end position="1008"/>
    </location>
</feature>
<keyword evidence="11 12" id="KW-0670">Pyruvate</keyword>
<dbReference type="InterPro" id="IPR033179">
    <property type="entry name" value="PSD_type2_pro"/>
</dbReference>
<dbReference type="NCBIfam" id="TIGR00163">
    <property type="entry name" value="PS_decarb"/>
    <property type="match status" value="1"/>
</dbReference>
<dbReference type="PROSITE" id="PS50004">
    <property type="entry name" value="C2"/>
    <property type="match status" value="2"/>
</dbReference>
<dbReference type="Proteomes" id="UP000799779">
    <property type="component" value="Unassembled WGS sequence"/>
</dbReference>
<dbReference type="GO" id="GO:0004609">
    <property type="term" value="F:phosphatidylserine decarboxylase activity"/>
    <property type="evidence" value="ECO:0007669"/>
    <property type="project" value="UniProtKB-UniRule"/>
</dbReference>
<evidence type="ECO:0000256" key="13">
    <source>
        <dbReference type="SAM" id="MobiDB-lite"/>
    </source>
</evidence>
<dbReference type="EC" id="4.1.1.65" evidence="12"/>
<comment type="subunit">
    <text evidence="12">Heterodimer of a large membrane-associated beta subunit and a small pyruvoyl-containing alpha subunit. Interacts with pstB2. This interaction may be a means to structurally tether the donor membrane (ER) harboring PstB2 to acceptor membranes (Golgi/endosomes) harboring PSD2 during PtdSer transport to the site of PtdEtn synthesis.</text>
</comment>
<evidence type="ECO:0000256" key="11">
    <source>
        <dbReference type="ARBA" id="ARBA00023317"/>
    </source>
</evidence>
<dbReference type="UniPathway" id="UPA00558">
    <property type="reaction ID" value="UER00616"/>
</dbReference>
<dbReference type="SUPFAM" id="SSF47473">
    <property type="entry name" value="EF-hand"/>
    <property type="match status" value="1"/>
</dbReference>
<keyword evidence="17" id="KW-1185">Reference proteome</keyword>
<evidence type="ECO:0000256" key="7">
    <source>
        <dbReference type="ARBA" id="ARBA00023145"/>
    </source>
</evidence>
<comment type="similarity">
    <text evidence="12">Belongs to the phosphatidylserine decarboxylase family. PSD-B subfamily. Eukaryotic type II sub-subfamily.</text>
</comment>
<feature type="region of interest" description="Disordered" evidence="13">
    <location>
        <begin position="1054"/>
        <end position="1091"/>
    </location>
</feature>
<accession>A0A6A5W1X1</accession>
<gene>
    <name evidence="12" type="primary">PSD2</name>
    <name evidence="16" type="ORF">P154DRAFT_475161</name>
</gene>
<evidence type="ECO:0000256" key="12">
    <source>
        <dbReference type="HAMAP-Rule" id="MF_03209"/>
    </source>
</evidence>
<reference evidence="16" key="1">
    <citation type="journal article" date="2020" name="Stud. Mycol.">
        <title>101 Dothideomycetes genomes: a test case for predicting lifestyles and emergence of pathogens.</title>
        <authorList>
            <person name="Haridas S."/>
            <person name="Albert R."/>
            <person name="Binder M."/>
            <person name="Bloem J."/>
            <person name="Labutti K."/>
            <person name="Salamov A."/>
            <person name="Andreopoulos B."/>
            <person name="Baker S."/>
            <person name="Barry K."/>
            <person name="Bills G."/>
            <person name="Bluhm B."/>
            <person name="Cannon C."/>
            <person name="Castanera R."/>
            <person name="Culley D."/>
            <person name="Daum C."/>
            <person name="Ezra D."/>
            <person name="Gonzalez J."/>
            <person name="Henrissat B."/>
            <person name="Kuo A."/>
            <person name="Liang C."/>
            <person name="Lipzen A."/>
            <person name="Lutzoni F."/>
            <person name="Magnuson J."/>
            <person name="Mondo S."/>
            <person name="Nolan M."/>
            <person name="Ohm R."/>
            <person name="Pangilinan J."/>
            <person name="Park H.-J."/>
            <person name="Ramirez L."/>
            <person name="Alfaro M."/>
            <person name="Sun H."/>
            <person name="Tritt A."/>
            <person name="Yoshinaga Y."/>
            <person name="Zwiers L.-H."/>
            <person name="Turgeon B."/>
            <person name="Goodwin S."/>
            <person name="Spatafora J."/>
            <person name="Crous P."/>
            <person name="Grigoriev I."/>
        </authorList>
    </citation>
    <scope>NUCLEOTIDE SEQUENCE</scope>
    <source>
        <strain evidence="16">CBS 123094</strain>
    </source>
</reference>
<dbReference type="GO" id="GO:0006646">
    <property type="term" value="P:phosphatidylethanolamine biosynthetic process"/>
    <property type="evidence" value="ECO:0007669"/>
    <property type="project" value="UniProtKB-UniRule"/>
</dbReference>
<feature type="region of interest" description="Disordered" evidence="13">
    <location>
        <begin position="1"/>
        <end position="47"/>
    </location>
</feature>
<dbReference type="Pfam" id="PF02666">
    <property type="entry name" value="PS_Dcarbxylase"/>
    <property type="match status" value="1"/>
</dbReference>
<feature type="compositionally biased region" description="Polar residues" evidence="13">
    <location>
        <begin position="1"/>
        <end position="10"/>
    </location>
</feature>
<comment type="pathway">
    <text evidence="12">Phospholipid metabolism; phosphatidylethanolamine biosynthesis; phosphatidylethanolamine from CDP-diacylglycerol: step 2/2.</text>
</comment>
<dbReference type="GO" id="GO:0005795">
    <property type="term" value="C:Golgi stack"/>
    <property type="evidence" value="ECO:0007669"/>
    <property type="project" value="UniProtKB-UniRule"/>
</dbReference>
<feature type="domain" description="EF-hand" evidence="15">
    <location>
        <begin position="515"/>
        <end position="550"/>
    </location>
</feature>
<evidence type="ECO:0000259" key="14">
    <source>
        <dbReference type="PROSITE" id="PS50004"/>
    </source>
</evidence>
<keyword evidence="8 12" id="KW-0594">Phospholipid biosynthesis</keyword>
<comment type="function">
    <text evidence="12">Catalyzes the formation of phosphatidylethanolamine (PtdEtn) from phosphatidylserine (PtdSer). Plays a central role in phospholipid metabolism and in the interorganelle trafficking of phosphatidylserine.</text>
</comment>
<dbReference type="FunFam" id="1.10.238.10:FF:000445">
    <property type="entry name" value="Phosphatidylserine decarboxylase proenzyme 2"/>
    <property type="match status" value="1"/>
</dbReference>
<keyword evidence="12" id="KW-0333">Golgi apparatus</keyword>
<comment type="pathway">
    <text evidence="1">Lipid metabolism.</text>
</comment>
<dbReference type="InterPro" id="IPR018247">
    <property type="entry name" value="EF_Hand_1_Ca_BS"/>
</dbReference>
<keyword evidence="3 12" id="KW-0210">Decarboxylase</keyword>
<dbReference type="SMART" id="SM00239">
    <property type="entry name" value="C2"/>
    <property type="match status" value="2"/>
</dbReference>
<feature type="domain" description="C2" evidence="14">
    <location>
        <begin position="259"/>
        <end position="384"/>
    </location>
</feature>
<dbReference type="EMBL" id="ML977649">
    <property type="protein sequence ID" value="KAF1994909.1"/>
    <property type="molecule type" value="Genomic_DNA"/>
</dbReference>
<dbReference type="InterPro" id="IPR035892">
    <property type="entry name" value="C2_domain_sf"/>
</dbReference>
<evidence type="ECO:0000256" key="2">
    <source>
        <dbReference type="ARBA" id="ARBA00022516"/>
    </source>
</evidence>
<feature type="active site" description="Schiff-base intermediate with substrate; via pyruvic acid; for decarboxylase activity" evidence="12">
    <location>
        <position position="1008"/>
    </location>
</feature>
<keyword evidence="5 12" id="KW-0443">Lipid metabolism</keyword>
<keyword evidence="2 12" id="KW-0444">Lipid biosynthesis</keyword>
<keyword evidence="10 12" id="KW-1208">Phospholipid metabolism</keyword>
<dbReference type="OrthoDB" id="67700at2759"/>
<dbReference type="SUPFAM" id="SSF49562">
    <property type="entry name" value="C2 domain (Calcium/lipid-binding domain, CaLB)"/>
    <property type="match status" value="2"/>
</dbReference>
<evidence type="ECO:0000256" key="3">
    <source>
        <dbReference type="ARBA" id="ARBA00022793"/>
    </source>
</evidence>
<feature type="compositionally biased region" description="Acidic residues" evidence="13">
    <location>
        <begin position="218"/>
        <end position="236"/>
    </location>
</feature>
<evidence type="ECO:0000256" key="1">
    <source>
        <dbReference type="ARBA" id="ARBA00005189"/>
    </source>
</evidence>
<comment type="domain">
    <text evidence="12">The C2 domains have an essential, but non-catalytic function. They may facilitate interactions with other proteins and are required for lipid transport function.</text>
</comment>
<keyword evidence="4" id="KW-0106">Calcium</keyword>
<feature type="compositionally biased region" description="Basic and acidic residues" evidence="13">
    <location>
        <begin position="237"/>
        <end position="246"/>
    </location>
</feature>
<keyword evidence="6 12" id="KW-0472">Membrane</keyword>
<dbReference type="GO" id="GO:0016540">
    <property type="term" value="P:protein autoprocessing"/>
    <property type="evidence" value="ECO:0007669"/>
    <property type="project" value="UniProtKB-UniRule"/>
</dbReference>
<feature type="active site" description="Charge relay system; for autoendoproteolytic cleavage activity" evidence="12">
    <location>
        <position position="863"/>
    </location>
</feature>
<dbReference type="AlphaFoldDB" id="A0A6A5W1X1"/>
<evidence type="ECO:0000256" key="9">
    <source>
        <dbReference type="ARBA" id="ARBA00023239"/>
    </source>
</evidence>
<protein>
    <recommendedName>
        <fullName evidence="12">Phosphatidylserine decarboxylase proenzyme 2</fullName>
        <ecNumber evidence="12">4.1.1.65</ecNumber>
    </recommendedName>
    <component>
        <recommendedName>
            <fullName evidence="12">Phosphatidylserine decarboxylase 2 beta chain</fullName>
        </recommendedName>
    </component>
    <component>
        <recommendedName>
            <fullName evidence="12">Phosphatidylserine decarboxylase 2 alpha chain</fullName>
        </recommendedName>
    </component>
</protein>
<comment type="subcellular location">
    <subcellularLocation>
        <location evidence="12">Golgi apparatus membrane</location>
        <topology evidence="12">Peripheral membrane protein</topology>
        <orientation evidence="12">Cytoplasmic side</orientation>
    </subcellularLocation>
    <subcellularLocation>
        <location evidence="12">Endosome membrane</location>
        <topology evidence="12">Peripheral membrane protein</topology>
        <orientation evidence="12">Cytoplasmic side</orientation>
    </subcellularLocation>
</comment>
<feature type="region of interest" description="Disordered" evidence="13">
    <location>
        <begin position="217"/>
        <end position="248"/>
    </location>
</feature>
<feature type="domain" description="C2" evidence="14">
    <location>
        <begin position="32"/>
        <end position="153"/>
    </location>
</feature>